<dbReference type="Proteomes" id="UP001562357">
    <property type="component" value="Unassembled WGS sequence"/>
</dbReference>
<evidence type="ECO:0000313" key="2">
    <source>
        <dbReference type="EMBL" id="GAB0134192.1"/>
    </source>
</evidence>
<proteinExistence type="predicted"/>
<organism evidence="2 3">
    <name type="scientific">Epichloe bromicola</name>
    <dbReference type="NCBI Taxonomy" id="79588"/>
    <lineage>
        <taxon>Eukaryota</taxon>
        <taxon>Fungi</taxon>
        <taxon>Dikarya</taxon>
        <taxon>Ascomycota</taxon>
        <taxon>Pezizomycotina</taxon>
        <taxon>Sordariomycetes</taxon>
        <taxon>Hypocreomycetidae</taxon>
        <taxon>Hypocreales</taxon>
        <taxon>Clavicipitaceae</taxon>
        <taxon>Epichloe</taxon>
    </lineage>
</organism>
<dbReference type="SUPFAM" id="SSF53167">
    <property type="entry name" value="Purine and uridine phosphorylases"/>
    <property type="match status" value="1"/>
</dbReference>
<reference evidence="3" key="1">
    <citation type="submission" date="2024-06" db="EMBL/GenBank/DDBJ databases">
        <title>Draft Genome Sequences of Epichloe bromicola Strains Isolated from Elymus ciliaris.</title>
        <authorList>
            <consortium name="Epichloe bromicola genome sequencing consortium"/>
            <person name="Miura A."/>
            <person name="Imano S."/>
            <person name="Ashida A."/>
            <person name="Sato I."/>
            <person name="Chiba S."/>
            <person name="Tanaka A."/>
            <person name="Camagna M."/>
            <person name="Takemoto D."/>
        </authorList>
    </citation>
    <scope>NUCLEOTIDE SEQUENCE [LARGE SCALE GENOMIC DNA]</scope>
    <source>
        <strain evidence="3">DP</strain>
    </source>
</reference>
<accession>A0ABQ0CL68</accession>
<keyword evidence="3" id="KW-1185">Reference proteome</keyword>
<dbReference type="EMBL" id="BAAFGZ010000070">
    <property type="protein sequence ID" value="GAB0134192.1"/>
    <property type="molecule type" value="Genomic_DNA"/>
</dbReference>
<dbReference type="InterPro" id="IPR035994">
    <property type="entry name" value="Nucleoside_phosphorylase_sf"/>
</dbReference>
<evidence type="ECO:0000313" key="3">
    <source>
        <dbReference type="Proteomes" id="UP001562357"/>
    </source>
</evidence>
<keyword evidence="1" id="KW-1133">Transmembrane helix</keyword>
<sequence length="408" mass="44563">MVSIPFSRILSADFASPHGLVWTVVIFVIVLAPAYLFWSKGTSGDGNDSVLEATLSQEERRVPHQDDPKPAPNTSKIALARTDYTVGWICALHTEFTAAQVFLDEEHEPPDSVPDGDDNTYSWGRVSGHNIVITVLPDGEYGIGSAASVAKDLSHSFPNIRIGLMVGVGGGAPSEKHDIRLGDIVVSASGNGHGGVFQYDYGKMLQGEPLHTTSVLNQPPRLLRTAIAGLMTEYEKNGHSIDETIGDILGDKPRLRQKYGRPLASTDRLYRADIPHPPNNEASCAMCCGNDPSHLVPRRERTMDEDNPAIHYGLIASANRVLKDAFFRDKLSAERGVLCFEMEAAGLMNQFPCLVIRGICDYSDSHKNKNWQGYAAMAAAAYTKDLLCRISQKSVRAEPRLSETLSSK</sequence>
<evidence type="ECO:0000256" key="1">
    <source>
        <dbReference type="SAM" id="Phobius"/>
    </source>
</evidence>
<keyword evidence="1" id="KW-0812">Transmembrane</keyword>
<gene>
    <name evidence="2" type="primary">g2573</name>
    <name evidence="2" type="ORF">EsDP_00002573</name>
</gene>
<dbReference type="InterPro" id="IPR053137">
    <property type="entry name" value="NLR-like"/>
</dbReference>
<dbReference type="PANTHER" id="PTHR46082:SF11">
    <property type="entry name" value="AAA+ ATPASE DOMAIN-CONTAINING PROTEIN-RELATED"/>
    <property type="match status" value="1"/>
</dbReference>
<evidence type="ECO:0008006" key="4">
    <source>
        <dbReference type="Google" id="ProtNLM"/>
    </source>
</evidence>
<comment type="caution">
    <text evidence="2">The sequence shown here is derived from an EMBL/GenBank/DDBJ whole genome shotgun (WGS) entry which is preliminary data.</text>
</comment>
<dbReference type="Gene3D" id="3.40.50.1580">
    <property type="entry name" value="Nucleoside phosphorylase domain"/>
    <property type="match status" value="1"/>
</dbReference>
<keyword evidence="1" id="KW-0472">Membrane</keyword>
<name>A0ABQ0CL68_9HYPO</name>
<protein>
    <recommendedName>
        <fullName evidence="4">Nucleoside phosphorylase domain-containing protein</fullName>
    </recommendedName>
</protein>
<dbReference type="PANTHER" id="PTHR46082">
    <property type="entry name" value="ATP/GTP-BINDING PROTEIN-RELATED"/>
    <property type="match status" value="1"/>
</dbReference>
<feature type="transmembrane region" description="Helical" evidence="1">
    <location>
        <begin position="20"/>
        <end position="38"/>
    </location>
</feature>